<feature type="domain" description="NTP pyrophosphohydrolase MazG-like" evidence="2">
    <location>
        <begin position="396"/>
        <end position="454"/>
    </location>
</feature>
<reference evidence="3 4" key="1">
    <citation type="submission" date="2016-09" db="EMBL/GenBank/DDBJ databases">
        <title>Genome sequence of Eubacterium angustum.</title>
        <authorList>
            <person name="Poehlein A."/>
            <person name="Daniel R."/>
        </authorList>
    </citation>
    <scope>NUCLEOTIDE SEQUENCE [LARGE SCALE GENOMIC DNA]</scope>
    <source>
        <strain evidence="3 4">DSM 1989</strain>
    </source>
</reference>
<dbReference type="PANTHER" id="PTHR30522:SF0">
    <property type="entry name" value="NUCLEOSIDE TRIPHOSPHATE PYROPHOSPHOHYDROLASE"/>
    <property type="match status" value="1"/>
</dbReference>
<comment type="caution">
    <text evidence="3">The sequence shown here is derived from an EMBL/GenBank/DDBJ whole genome shotgun (WGS) entry which is preliminary data.</text>
</comment>
<accession>A0A1S1V5T5</accession>
<feature type="domain" description="Tetrapyrrole methylase" evidence="1">
    <location>
        <begin position="3"/>
        <end position="207"/>
    </location>
</feature>
<dbReference type="EMBL" id="MKIE01000007">
    <property type="protein sequence ID" value="OHW61760.1"/>
    <property type="molecule type" value="Genomic_DNA"/>
</dbReference>
<dbReference type="InterPro" id="IPR048011">
    <property type="entry name" value="NTP-PPase_MazG-like_C"/>
</dbReference>
<dbReference type="Proteomes" id="UP000180254">
    <property type="component" value="Unassembled WGS sequence"/>
</dbReference>
<feature type="domain" description="NTP pyrophosphohydrolase MazG-like" evidence="2">
    <location>
        <begin position="256"/>
        <end position="329"/>
    </location>
</feature>
<dbReference type="Pfam" id="PF00590">
    <property type="entry name" value="TP_methylase"/>
    <property type="match status" value="1"/>
</dbReference>
<dbReference type="GO" id="GO:0046061">
    <property type="term" value="P:dATP catabolic process"/>
    <property type="evidence" value="ECO:0007669"/>
    <property type="project" value="TreeGrafter"/>
</dbReference>
<dbReference type="AlphaFoldDB" id="A0A1S1V5T5"/>
<dbReference type="Pfam" id="PF03819">
    <property type="entry name" value="MazG"/>
    <property type="match status" value="2"/>
</dbReference>
<dbReference type="Gene3D" id="3.40.1010.10">
    <property type="entry name" value="Cobalt-precorrin-4 Transmethylase, Domain 1"/>
    <property type="match status" value="1"/>
</dbReference>
<protein>
    <submittedName>
        <fullName evidence="3">Nucleoside triphosphate pyrophosphohydrolase/pyrophosphatase MazG</fullName>
        <ecNumber evidence="3">3.6.1.1</ecNumber>
        <ecNumber evidence="3">3.6.1.19</ecNumber>
    </submittedName>
</protein>
<dbReference type="GO" id="GO:0046081">
    <property type="term" value="P:dUTP catabolic process"/>
    <property type="evidence" value="ECO:0007669"/>
    <property type="project" value="TreeGrafter"/>
</dbReference>
<proteinExistence type="predicted"/>
<dbReference type="InterPro" id="IPR048015">
    <property type="entry name" value="NTP-PPase_MazG-like_N"/>
</dbReference>
<dbReference type="FunFam" id="1.10.287.1080:FF:000003">
    <property type="entry name" value="Nucleoside triphosphate pyrophosphohydrolase"/>
    <property type="match status" value="1"/>
</dbReference>
<evidence type="ECO:0000259" key="1">
    <source>
        <dbReference type="Pfam" id="PF00590"/>
    </source>
</evidence>
<dbReference type="GO" id="GO:0004427">
    <property type="term" value="F:inorganic diphosphate phosphatase activity"/>
    <property type="evidence" value="ECO:0007669"/>
    <property type="project" value="UniProtKB-EC"/>
</dbReference>
<dbReference type="InterPro" id="IPR000878">
    <property type="entry name" value="4pyrrol_Mease"/>
</dbReference>
<dbReference type="GO" id="GO:0006950">
    <property type="term" value="P:response to stress"/>
    <property type="evidence" value="ECO:0007669"/>
    <property type="project" value="UniProtKB-ARBA"/>
</dbReference>
<evidence type="ECO:0000259" key="2">
    <source>
        <dbReference type="Pfam" id="PF03819"/>
    </source>
</evidence>
<dbReference type="InterPro" id="IPR024180">
    <property type="entry name" value="Tetrapyrrole_Mease/MazG_pred"/>
</dbReference>
<dbReference type="NCBIfam" id="TIGR00444">
    <property type="entry name" value="mazG"/>
    <property type="match status" value="1"/>
</dbReference>
<dbReference type="InterPro" id="IPR011551">
    <property type="entry name" value="NTP_PyrPHydrolase_MazG"/>
</dbReference>
<dbReference type="GO" id="GO:0047429">
    <property type="term" value="F:nucleoside triphosphate diphosphatase activity"/>
    <property type="evidence" value="ECO:0007669"/>
    <property type="project" value="InterPro"/>
</dbReference>
<dbReference type="FunFam" id="1.10.287.1080:FF:000001">
    <property type="entry name" value="Nucleoside triphosphate pyrophosphohydrolase"/>
    <property type="match status" value="1"/>
</dbReference>
<dbReference type="InterPro" id="IPR014777">
    <property type="entry name" value="4pyrrole_Mease_sub1"/>
</dbReference>
<evidence type="ECO:0000313" key="4">
    <source>
        <dbReference type="Proteomes" id="UP000180254"/>
    </source>
</evidence>
<name>A0A1S1V5T5_9FIRM</name>
<dbReference type="GO" id="GO:0008168">
    <property type="term" value="F:methyltransferase activity"/>
    <property type="evidence" value="ECO:0007669"/>
    <property type="project" value="InterPro"/>
</dbReference>
<dbReference type="PIRSF" id="PIRSF002845">
    <property type="entry name" value="Ttrprl_mtas_MazG"/>
    <property type="match status" value="1"/>
</dbReference>
<dbReference type="NCBIfam" id="NF007113">
    <property type="entry name" value="PRK09562.1"/>
    <property type="match status" value="1"/>
</dbReference>
<dbReference type="PANTHER" id="PTHR30522">
    <property type="entry name" value="NUCLEOSIDE TRIPHOSPHATE PYROPHOSPHOHYDROLASE"/>
    <property type="match status" value="1"/>
</dbReference>
<keyword evidence="3" id="KW-0378">Hydrolase</keyword>
<organism evidence="3 4">
    <name type="scientific">Andreesenia angusta</name>
    <dbReference type="NCBI Taxonomy" id="39480"/>
    <lineage>
        <taxon>Bacteria</taxon>
        <taxon>Bacillati</taxon>
        <taxon>Bacillota</taxon>
        <taxon>Tissierellia</taxon>
        <taxon>Tissierellales</taxon>
        <taxon>Gottschalkiaceae</taxon>
        <taxon>Andreesenia</taxon>
    </lineage>
</organism>
<dbReference type="CDD" id="cd11529">
    <property type="entry name" value="NTP-PPase_MazG_Cterm"/>
    <property type="match status" value="1"/>
</dbReference>
<dbReference type="SUPFAM" id="SSF53790">
    <property type="entry name" value="Tetrapyrrole methylase"/>
    <property type="match status" value="1"/>
</dbReference>
<dbReference type="RefSeq" id="WP_071063739.1">
    <property type="nucleotide sequence ID" value="NZ_MKIE01000007.1"/>
</dbReference>
<dbReference type="STRING" id="39480.EUAN_17630"/>
<dbReference type="Gene3D" id="1.10.287.1080">
    <property type="entry name" value="MazG-like"/>
    <property type="match status" value="2"/>
</dbReference>
<dbReference type="GO" id="GO:0006203">
    <property type="term" value="P:dGTP catabolic process"/>
    <property type="evidence" value="ECO:0007669"/>
    <property type="project" value="TreeGrafter"/>
</dbReference>
<dbReference type="EC" id="3.6.1.1" evidence="3"/>
<dbReference type="OrthoDB" id="9808939at2"/>
<dbReference type="InterPro" id="IPR035013">
    <property type="entry name" value="YabN_N"/>
</dbReference>
<dbReference type="EC" id="3.6.1.19" evidence="3"/>
<dbReference type="GO" id="GO:0046052">
    <property type="term" value="P:UTP catabolic process"/>
    <property type="evidence" value="ECO:0007669"/>
    <property type="project" value="TreeGrafter"/>
</dbReference>
<dbReference type="CDD" id="cd11528">
    <property type="entry name" value="NTP-PPase_MazG_Nterm"/>
    <property type="match status" value="1"/>
</dbReference>
<evidence type="ECO:0000313" key="3">
    <source>
        <dbReference type="EMBL" id="OHW61760.1"/>
    </source>
</evidence>
<dbReference type="CDD" id="cd11723">
    <property type="entry name" value="YabN_N_like"/>
    <property type="match status" value="1"/>
</dbReference>
<dbReference type="InterPro" id="IPR004518">
    <property type="entry name" value="MazG-like_dom"/>
</dbReference>
<keyword evidence="4" id="KW-1185">Reference proteome</keyword>
<gene>
    <name evidence="3" type="primary">mazG</name>
    <name evidence="3" type="ORF">EUAN_17630</name>
</gene>
<dbReference type="SUPFAM" id="SSF101386">
    <property type="entry name" value="all-alpha NTP pyrophosphatases"/>
    <property type="match status" value="2"/>
</dbReference>
<dbReference type="InterPro" id="IPR035996">
    <property type="entry name" value="4pyrrol_Methylase_sf"/>
</dbReference>
<dbReference type="GO" id="GO:0046047">
    <property type="term" value="P:TTP catabolic process"/>
    <property type="evidence" value="ECO:0007669"/>
    <property type="project" value="TreeGrafter"/>
</dbReference>
<sequence length="486" mass="55720">MNKIVVIGLGPGAEDALTLGAAKNLREKRKTYLRTEKHPTVSYLKREEIEYETYDKVYDSKEEFEDVYSSIVEDLIEQSDKYGTINYCVPGHPLIAEKTVELLLGAEKEERVELEIVEGLSFIEPVILSMQSDPVEGLKIIDGLDLKNQKVDISVDNLVTQVYNQTKASELKLELSEIYGDEYEVYIIKAAGVPGEEKKIKVPVYELDRLGWIDYLTSIYIPKVQTEDKRVYDFNDLLKIMETLRGEDGCPWDIKQTNESLKKYVIEEAYELVEAIEEDDIDGIVEELGDVLLQVVFHSQIGREEGYFNIWDVIRGISEKMVNRHPHVFGDGVAETDSEVKRVWDDIKASEKEQESHQERLRSVPKVLPALIRSEKVQKRASKCGFDWDDRGGAVEKLREEVEELIQEIDSNGENIDGELGDILFSVVNLSRFLDVDPERALYKSVDKFIDRFSKVEDEVLKSGRKMEDMGLDELDEIWEEVKSGE</sequence>
<dbReference type="GO" id="GO:0046076">
    <property type="term" value="P:dTTP catabolic process"/>
    <property type="evidence" value="ECO:0007669"/>
    <property type="project" value="TreeGrafter"/>
</dbReference>